<evidence type="ECO:0000256" key="1">
    <source>
        <dbReference type="ARBA" id="ARBA00010577"/>
    </source>
</evidence>
<evidence type="ECO:0000313" key="8">
    <source>
        <dbReference type="EMBL" id="BCX88648.1"/>
    </source>
</evidence>
<name>A0AAU9BYM4_9GAMM</name>
<gene>
    <name evidence="8" type="ORF">MIN45_P1017</name>
</gene>
<keyword evidence="9" id="KW-1185">Reference proteome</keyword>
<dbReference type="AlphaFoldDB" id="A0AAU9BYM4"/>
<keyword evidence="8" id="KW-0969">Cilium</keyword>
<dbReference type="RefSeq" id="WP_286293863.1">
    <property type="nucleotide sequence ID" value="NZ_AP024718.1"/>
</dbReference>
<keyword evidence="8" id="KW-0282">Flagellum</keyword>
<keyword evidence="3 5" id="KW-1005">Bacterial flagellum biogenesis</keyword>
<sequence>MNVDRLQELGLMKPKSPGKPRNELGQDDFLKLMTTQMTHQNPLKPMENTEFLTQMAQFGTVSGIQSLQKSFADFAKAIGSDQALQAANLVGRQVLVKGNETRLPPGGEIRGALKLDAPATGVRIKIVNPQGITVRTLELGPQDKGRAPFSWDGIKDDGEFAEPGRYRIQAEGVVDGENQALTTLVPATVESISTAKGGYGLKVDLEGLGSVDFKDIEQIL</sequence>
<dbReference type="InterPro" id="IPR025963">
    <property type="entry name" value="FLgD_Tudor"/>
</dbReference>
<evidence type="ECO:0000256" key="3">
    <source>
        <dbReference type="ARBA" id="ARBA00022795"/>
    </source>
</evidence>
<dbReference type="Pfam" id="PF13861">
    <property type="entry name" value="FLgD_tudor"/>
    <property type="match status" value="1"/>
</dbReference>
<reference evidence="9" key="1">
    <citation type="journal article" date="2024" name="Int. J. Syst. Evol. Microbiol.">
        <title>Methylomarinovum tepidoasis sp. nov., a moderately thermophilic methanotroph of the family Methylothermaceae isolated from a deep-sea hydrothermal field.</title>
        <authorList>
            <person name="Hirayama H."/>
            <person name="Takaki Y."/>
            <person name="Abe M."/>
            <person name="Miyazaki M."/>
            <person name="Uematsu K."/>
            <person name="Matsui Y."/>
            <person name="Takai K."/>
        </authorList>
    </citation>
    <scope>NUCLEOTIDE SEQUENCE [LARGE SCALE GENOMIC DNA]</scope>
    <source>
        <strain evidence="9">IN45</strain>
    </source>
</reference>
<feature type="domain" description="FlgD Tudor-like" evidence="7">
    <location>
        <begin position="81"/>
        <end position="216"/>
    </location>
</feature>
<evidence type="ECO:0000259" key="6">
    <source>
        <dbReference type="Pfam" id="PF13860"/>
    </source>
</evidence>
<dbReference type="GO" id="GO:0044781">
    <property type="term" value="P:bacterial-type flagellum organization"/>
    <property type="evidence" value="ECO:0007669"/>
    <property type="project" value="UniProtKB-UniRule"/>
</dbReference>
<evidence type="ECO:0000259" key="7">
    <source>
        <dbReference type="Pfam" id="PF13861"/>
    </source>
</evidence>
<keyword evidence="8" id="KW-0966">Cell projection</keyword>
<proteinExistence type="inferred from homology"/>
<evidence type="ECO:0000256" key="4">
    <source>
        <dbReference type="ARBA" id="ARBA00024746"/>
    </source>
</evidence>
<accession>A0AAU9BYM4</accession>
<evidence type="ECO:0000256" key="2">
    <source>
        <dbReference type="ARBA" id="ARBA00016013"/>
    </source>
</evidence>
<evidence type="ECO:0000256" key="5">
    <source>
        <dbReference type="RuleBase" id="RU362076"/>
    </source>
</evidence>
<comment type="similarity">
    <text evidence="1 5">Belongs to the FlgD family.</text>
</comment>
<dbReference type="EMBL" id="AP024718">
    <property type="protein sequence ID" value="BCX88648.1"/>
    <property type="molecule type" value="Genomic_DNA"/>
</dbReference>
<protein>
    <recommendedName>
        <fullName evidence="2 5">Basal-body rod modification protein FlgD</fullName>
    </recommendedName>
</protein>
<evidence type="ECO:0000313" key="9">
    <source>
        <dbReference type="Proteomes" id="UP001321450"/>
    </source>
</evidence>
<organism evidence="8 9">
    <name type="scientific">Methylomarinovum tepidoasis</name>
    <dbReference type="NCBI Taxonomy" id="2840183"/>
    <lineage>
        <taxon>Bacteria</taxon>
        <taxon>Pseudomonadati</taxon>
        <taxon>Pseudomonadota</taxon>
        <taxon>Gammaproteobacteria</taxon>
        <taxon>Methylococcales</taxon>
        <taxon>Methylothermaceae</taxon>
        <taxon>Methylomarinovum</taxon>
    </lineage>
</organism>
<dbReference type="InterPro" id="IPR005648">
    <property type="entry name" value="FlgD"/>
</dbReference>
<dbReference type="Gene3D" id="2.60.40.4070">
    <property type="match status" value="1"/>
</dbReference>
<feature type="domain" description="FlgD/Vpr Ig-like" evidence="6">
    <location>
        <begin position="106"/>
        <end position="172"/>
    </location>
</feature>
<comment type="function">
    <text evidence="4 5">Required for flagellar hook formation. May act as a scaffolding protein.</text>
</comment>
<dbReference type="Pfam" id="PF13860">
    <property type="entry name" value="FlgD_ig"/>
    <property type="match status" value="1"/>
</dbReference>
<dbReference type="Proteomes" id="UP001321450">
    <property type="component" value="Chromosome"/>
</dbReference>
<dbReference type="Gene3D" id="2.30.30.910">
    <property type="match status" value="1"/>
</dbReference>
<dbReference type="KEGG" id="meiy:MIN45_P1017"/>
<dbReference type="Pfam" id="PF03963">
    <property type="entry name" value="FlgD"/>
    <property type="match status" value="1"/>
</dbReference>
<dbReference type="InterPro" id="IPR025965">
    <property type="entry name" value="FlgD/Vpr_Ig-like"/>
</dbReference>